<dbReference type="AlphaFoldDB" id="A0A2A9FC76"/>
<evidence type="ECO:0000313" key="1">
    <source>
        <dbReference type="EMBL" id="PFG48100.1"/>
    </source>
</evidence>
<sequence>MSLRIFETDPDAKPKARSTFADDIVGRFRSGILIGRRPKALSEWRVTTDDPDVADRMAELYGGTPEEWDTDKSDNLQVMTDAARVSIVIEDAAALRTRMALYGQAGPIHICDGAYFTEGHPDDTEIGEACGCPRELAKRKEQAKSGRGPKPDISLRFRLADDPDVGLFLFSSGSWSLVNDLPEIERALSAADGAMAADLKLTFVEYDTKSGRHVEYHRPEIVIKGAV</sequence>
<name>A0A2A9FC76_9PSEU</name>
<accession>A0A2A9FC76</accession>
<dbReference type="RefSeq" id="WP_098512184.1">
    <property type="nucleotide sequence ID" value="NZ_JBIAKZ010000002.1"/>
</dbReference>
<dbReference type="Proteomes" id="UP000243542">
    <property type="component" value="Unassembled WGS sequence"/>
</dbReference>
<dbReference type="Pfam" id="PF18897">
    <property type="entry name" value="Gp3-like"/>
    <property type="match status" value="1"/>
</dbReference>
<proteinExistence type="predicted"/>
<organism evidence="1 2">
    <name type="scientific">Amycolatopsis sulphurea</name>
    <dbReference type="NCBI Taxonomy" id="76022"/>
    <lineage>
        <taxon>Bacteria</taxon>
        <taxon>Bacillati</taxon>
        <taxon>Actinomycetota</taxon>
        <taxon>Actinomycetes</taxon>
        <taxon>Pseudonocardiales</taxon>
        <taxon>Pseudonocardiaceae</taxon>
        <taxon>Amycolatopsis</taxon>
    </lineage>
</organism>
<dbReference type="InterPro" id="IPR043991">
    <property type="entry name" value="Gp3-like"/>
</dbReference>
<gene>
    <name evidence="1" type="ORF">ATK36_3174</name>
</gene>
<evidence type="ECO:0000313" key="2">
    <source>
        <dbReference type="Proteomes" id="UP000243542"/>
    </source>
</evidence>
<reference evidence="1 2" key="1">
    <citation type="submission" date="2017-10" db="EMBL/GenBank/DDBJ databases">
        <title>Sequencing the genomes of 1000 actinobacteria strains.</title>
        <authorList>
            <person name="Klenk H.-P."/>
        </authorList>
    </citation>
    <scope>NUCLEOTIDE SEQUENCE [LARGE SCALE GENOMIC DNA]</scope>
    <source>
        <strain evidence="1 2">DSM 46092</strain>
    </source>
</reference>
<comment type="caution">
    <text evidence="1">The sequence shown here is derived from an EMBL/GenBank/DDBJ whole genome shotgun (WGS) entry which is preliminary data.</text>
</comment>
<keyword evidence="2" id="KW-1185">Reference proteome</keyword>
<dbReference type="EMBL" id="PDJK01000002">
    <property type="protein sequence ID" value="PFG48100.1"/>
    <property type="molecule type" value="Genomic_DNA"/>
</dbReference>
<protein>
    <submittedName>
        <fullName evidence="1">Uncharacterized protein</fullName>
    </submittedName>
</protein>